<reference evidence="1" key="1">
    <citation type="submission" date="2022-07" db="EMBL/GenBank/DDBJ databases">
        <authorList>
            <consortium name="Clinical and Environmental Microbiology Branch: Whole genome sequencing antimicrobial resistance pathogens in the healthcare setting"/>
        </authorList>
    </citation>
    <scope>NUCLEOTIDE SEQUENCE</scope>
    <source>
        <strain evidence="1">Stenotrophomonas_maltophilia_2021CK-00905</strain>
    </source>
</reference>
<sequence length="386" mass="42884">MTSDQEDARQPDQTPGVRLTRVIDRSSATRLVEQMQRNSAIHALHAAQQHPSIAAMRDIESPATRFAIELANSDVLRMSSGIRQNLADRVGQLNEHAGMARRSAMALRQSLMPWQPVVSELAIAASRTANDILAWRDRYARQRDAAVEAMRRLHSSIGPVRRLAEQFGEQLHVAAQLSQSPAFQSWLSEMSSVEMQERMEQLLQEASEDTSASSPDMATPPAAMQATAASLVSWLVGCLAALRSSGLPHADRMVLYGYALTIACFLYTEIGSNQDHAEHMAKIDAQSQAMNAKLDEQNRSGHQMVALNQAMLDLEMADHTYLVIVRSAPFRAELSEPATHWLSYGEEVQVLRAAGKWRLVQTVDDEGALRFGWVLNKHLKRLTEPD</sequence>
<comment type="caution">
    <text evidence="1">The sequence shown here is derived from an EMBL/GenBank/DDBJ whole genome shotgun (WGS) entry which is preliminary data.</text>
</comment>
<evidence type="ECO:0000313" key="1">
    <source>
        <dbReference type="EMBL" id="EKT4440949.1"/>
    </source>
</evidence>
<proteinExistence type="predicted"/>
<dbReference type="AlphaFoldDB" id="A0AAI9CA70"/>
<protein>
    <submittedName>
        <fullName evidence="1">SH3 domain-containing protein</fullName>
    </submittedName>
</protein>
<dbReference type="Proteomes" id="UP001214521">
    <property type="component" value="Unassembled WGS sequence"/>
</dbReference>
<dbReference type="RefSeq" id="WP_164157927.1">
    <property type="nucleotide sequence ID" value="NZ_JBFCWN010000003.1"/>
</dbReference>
<organism evidence="1 2">
    <name type="scientific">Stenotrophomonas maltophilia</name>
    <name type="common">Pseudomonas maltophilia</name>
    <name type="synonym">Xanthomonas maltophilia</name>
    <dbReference type="NCBI Taxonomy" id="40324"/>
    <lineage>
        <taxon>Bacteria</taxon>
        <taxon>Pseudomonadati</taxon>
        <taxon>Pseudomonadota</taxon>
        <taxon>Gammaproteobacteria</taxon>
        <taxon>Lysobacterales</taxon>
        <taxon>Lysobacteraceae</taxon>
        <taxon>Stenotrophomonas</taxon>
        <taxon>Stenotrophomonas maltophilia group</taxon>
    </lineage>
</organism>
<name>A0AAI9CA70_STEMA</name>
<dbReference type="EMBL" id="ABLOMU010000012">
    <property type="protein sequence ID" value="EKT4440949.1"/>
    <property type="molecule type" value="Genomic_DNA"/>
</dbReference>
<evidence type="ECO:0000313" key="2">
    <source>
        <dbReference type="Proteomes" id="UP001214521"/>
    </source>
</evidence>
<gene>
    <name evidence="1" type="ORF">QEK83_001596</name>
</gene>
<accession>A0AAI9CA70</accession>